<evidence type="ECO:0000256" key="4">
    <source>
        <dbReference type="ARBA" id="ARBA00022807"/>
    </source>
</evidence>
<dbReference type="InterPro" id="IPR036764">
    <property type="entry name" value="Peptidase_Prp_sf"/>
</dbReference>
<dbReference type="NCBIfam" id="NF011126">
    <property type="entry name" value="PRK14553.1-6"/>
    <property type="match status" value="1"/>
</dbReference>
<accession>A0ABT9VTI1</accession>
<sequence>MIELTIERDTETKQIASFILSGHADYAEAGKDIVCAAVSGISFGTVNAIEHLLNIVLDVEMEEEGGFLHCSVPSDMEDALQEKVQLLLEAMIVSIESIATTEEYKSYIRILKQETDRR</sequence>
<organism evidence="7 8">
    <name type="scientific">Caldalkalibacillus horti</name>
    <dbReference type="NCBI Taxonomy" id="77523"/>
    <lineage>
        <taxon>Bacteria</taxon>
        <taxon>Bacillati</taxon>
        <taxon>Bacillota</taxon>
        <taxon>Bacilli</taxon>
        <taxon>Bacillales</taxon>
        <taxon>Bacillaceae</taxon>
        <taxon>Caldalkalibacillus</taxon>
    </lineage>
</organism>
<evidence type="ECO:0000313" key="7">
    <source>
        <dbReference type="EMBL" id="MDQ0164279.1"/>
    </source>
</evidence>
<dbReference type="Gene3D" id="3.30.70.1490">
    <property type="entry name" value="Cysteine protease Prp"/>
    <property type="match status" value="1"/>
</dbReference>
<gene>
    <name evidence="7" type="ORF">J2S11_000178</name>
</gene>
<evidence type="ECO:0000256" key="5">
    <source>
        <dbReference type="ARBA" id="ARBA00044503"/>
    </source>
</evidence>
<name>A0ABT9VTI1_9BACI</name>
<keyword evidence="8" id="KW-1185">Reference proteome</keyword>
<comment type="similarity">
    <text evidence="5">Belongs to the Prp family.</text>
</comment>
<comment type="caution">
    <text evidence="7">The sequence shown here is derived from an EMBL/GenBank/DDBJ whole genome shotgun (WGS) entry which is preliminary data.</text>
</comment>
<keyword evidence="2" id="KW-0645">Protease</keyword>
<dbReference type="SUPFAM" id="SSF118010">
    <property type="entry name" value="TM1457-like"/>
    <property type="match status" value="1"/>
</dbReference>
<dbReference type="RefSeq" id="WP_307389658.1">
    <property type="nucleotide sequence ID" value="NZ_BAAADK010000009.1"/>
</dbReference>
<evidence type="ECO:0000256" key="2">
    <source>
        <dbReference type="ARBA" id="ARBA00022670"/>
    </source>
</evidence>
<dbReference type="PANTHER" id="PTHR39178:SF1">
    <property type="entry name" value="RIBOSOMAL-PROCESSING CYSTEINE PROTEASE PRP"/>
    <property type="match status" value="1"/>
</dbReference>
<dbReference type="EMBL" id="JAUSTY010000001">
    <property type="protein sequence ID" value="MDQ0164279.1"/>
    <property type="molecule type" value="Genomic_DNA"/>
</dbReference>
<keyword evidence="4" id="KW-0788">Thiol protease</keyword>
<dbReference type="InterPro" id="IPR007422">
    <property type="entry name" value="Peptidase_Prp"/>
</dbReference>
<dbReference type="Pfam" id="PF04327">
    <property type="entry name" value="Peptidase_Prp"/>
    <property type="match status" value="1"/>
</dbReference>
<protein>
    <recommendedName>
        <fullName evidence="6">Ribosomal processing cysteine protease Prp</fullName>
    </recommendedName>
</protein>
<keyword evidence="3" id="KW-0378">Hydrolase</keyword>
<dbReference type="PANTHER" id="PTHR39178">
    <property type="entry name" value="HYPOTHETICAL RIBOSOME-ASSOCIATED PROTEIN"/>
    <property type="match status" value="1"/>
</dbReference>
<evidence type="ECO:0000256" key="3">
    <source>
        <dbReference type="ARBA" id="ARBA00022801"/>
    </source>
</evidence>
<proteinExistence type="inferred from homology"/>
<dbReference type="CDD" id="cd16332">
    <property type="entry name" value="Prp-like"/>
    <property type="match status" value="1"/>
</dbReference>
<evidence type="ECO:0000313" key="8">
    <source>
        <dbReference type="Proteomes" id="UP001235840"/>
    </source>
</evidence>
<dbReference type="Proteomes" id="UP001235840">
    <property type="component" value="Unassembled WGS sequence"/>
</dbReference>
<keyword evidence="1" id="KW-0690">Ribosome biogenesis</keyword>
<reference evidence="7 8" key="1">
    <citation type="submission" date="2023-07" db="EMBL/GenBank/DDBJ databases">
        <title>Genomic Encyclopedia of Type Strains, Phase IV (KMG-IV): sequencing the most valuable type-strain genomes for metagenomic binning, comparative biology and taxonomic classification.</title>
        <authorList>
            <person name="Goeker M."/>
        </authorList>
    </citation>
    <scope>NUCLEOTIDE SEQUENCE [LARGE SCALE GENOMIC DNA]</scope>
    <source>
        <strain evidence="7 8">DSM 12751</strain>
    </source>
</reference>
<evidence type="ECO:0000256" key="6">
    <source>
        <dbReference type="ARBA" id="ARBA00044538"/>
    </source>
</evidence>
<evidence type="ECO:0000256" key="1">
    <source>
        <dbReference type="ARBA" id="ARBA00022517"/>
    </source>
</evidence>